<dbReference type="HOGENOM" id="CLU_1899041_0_0_1"/>
<protein>
    <submittedName>
        <fullName evidence="1">Uncharacterized protein</fullName>
    </submittedName>
</protein>
<dbReference type="Gramene" id="ERM99612">
    <property type="protein sequence ID" value="ERM99612"/>
    <property type="gene ID" value="AMTR_s00088p00157600"/>
</dbReference>
<gene>
    <name evidence="1" type="ORF">AMTR_s00088p00157600</name>
</gene>
<reference evidence="2" key="1">
    <citation type="journal article" date="2013" name="Science">
        <title>The Amborella genome and the evolution of flowering plants.</title>
        <authorList>
            <consortium name="Amborella Genome Project"/>
        </authorList>
    </citation>
    <scope>NUCLEOTIDE SEQUENCE [LARGE SCALE GENOMIC DNA]</scope>
</reference>
<organism evidence="1 2">
    <name type="scientific">Amborella trichopoda</name>
    <dbReference type="NCBI Taxonomy" id="13333"/>
    <lineage>
        <taxon>Eukaryota</taxon>
        <taxon>Viridiplantae</taxon>
        <taxon>Streptophyta</taxon>
        <taxon>Embryophyta</taxon>
        <taxon>Tracheophyta</taxon>
        <taxon>Spermatophyta</taxon>
        <taxon>Magnoliopsida</taxon>
        <taxon>Amborellales</taxon>
        <taxon>Amborellaceae</taxon>
        <taxon>Amborella</taxon>
    </lineage>
</organism>
<evidence type="ECO:0000313" key="2">
    <source>
        <dbReference type="Proteomes" id="UP000017836"/>
    </source>
</evidence>
<dbReference type="EMBL" id="KI394998">
    <property type="protein sequence ID" value="ERM99612.1"/>
    <property type="molecule type" value="Genomic_DNA"/>
</dbReference>
<keyword evidence="2" id="KW-1185">Reference proteome</keyword>
<accession>W1NVH0</accession>
<proteinExistence type="predicted"/>
<dbReference type="AlphaFoldDB" id="W1NVH0"/>
<sequence>MLHDQLWGTTDPQRMSSRSLCGPWDDCGRSTERVVDEVLDGHTRSSISPFHFHSCETLLASSQLKGYSTMNEEEFMLRGSNIKPIFTGMVSGNPMNNEAAFLYSKSLYTSINDSVFFCLTAVGSANEIGCGMLS</sequence>
<name>W1NVH0_AMBTC</name>
<dbReference type="Proteomes" id="UP000017836">
    <property type="component" value="Unassembled WGS sequence"/>
</dbReference>
<evidence type="ECO:0000313" key="1">
    <source>
        <dbReference type="EMBL" id="ERM99612.1"/>
    </source>
</evidence>